<evidence type="ECO:0000313" key="10">
    <source>
        <dbReference type="EMBL" id="TPX38629.1"/>
    </source>
</evidence>
<dbReference type="GO" id="GO:0004519">
    <property type="term" value="F:endonuclease activity"/>
    <property type="evidence" value="ECO:0007669"/>
    <property type="project" value="UniProtKB-KW"/>
</dbReference>
<dbReference type="Pfam" id="PF07727">
    <property type="entry name" value="RVT_2"/>
    <property type="match status" value="1"/>
</dbReference>
<evidence type="ECO:0000256" key="1">
    <source>
        <dbReference type="ARBA" id="ARBA00022578"/>
    </source>
</evidence>
<comment type="caution">
    <text evidence="10">The sequence shown here is derived from an EMBL/GenBank/DDBJ whole genome shotgun (WGS) entry which is preliminary data.</text>
</comment>
<dbReference type="GO" id="GO:0003964">
    <property type="term" value="F:RNA-directed DNA polymerase activity"/>
    <property type="evidence" value="ECO:0007669"/>
    <property type="project" value="UniProtKB-KW"/>
</dbReference>
<keyword evidence="1" id="KW-0815">Transposition</keyword>
<dbReference type="Gene3D" id="3.30.420.10">
    <property type="entry name" value="Ribonuclease H-like superfamily/Ribonuclease H"/>
    <property type="match status" value="1"/>
</dbReference>
<name>A0A507CH93_9FUNG</name>
<keyword evidence="2" id="KW-0645">Protease</keyword>
<comment type="catalytic activity">
    <reaction evidence="6">
        <text>DNA(n) + a 2'-deoxyribonucleoside 5'-triphosphate = DNA(n+1) + diphosphate</text>
        <dbReference type="Rhea" id="RHEA:22508"/>
        <dbReference type="Rhea" id="RHEA-COMP:17339"/>
        <dbReference type="Rhea" id="RHEA-COMP:17340"/>
        <dbReference type="ChEBI" id="CHEBI:33019"/>
        <dbReference type="ChEBI" id="CHEBI:61560"/>
        <dbReference type="ChEBI" id="CHEBI:173112"/>
        <dbReference type="EC" id="2.7.7.49"/>
    </reaction>
</comment>
<dbReference type="InterPro" id="IPR036397">
    <property type="entry name" value="RNaseH_sf"/>
</dbReference>
<keyword evidence="10" id="KW-0808">Transferase</keyword>
<dbReference type="Pfam" id="PF22936">
    <property type="entry name" value="Pol_BBD"/>
    <property type="match status" value="1"/>
</dbReference>
<feature type="region of interest" description="Disordered" evidence="8">
    <location>
        <begin position="722"/>
        <end position="768"/>
    </location>
</feature>
<feature type="domain" description="Integrase catalytic" evidence="9">
    <location>
        <begin position="476"/>
        <end position="573"/>
    </location>
</feature>
<comment type="catalytic activity">
    <reaction evidence="7">
        <text>DNA(n) + a 2'-deoxyribonucleoside 5'-triphosphate = DNA(n+1) + diphosphate</text>
        <dbReference type="Rhea" id="RHEA:22508"/>
        <dbReference type="Rhea" id="RHEA-COMP:17339"/>
        <dbReference type="Rhea" id="RHEA-COMP:17340"/>
        <dbReference type="ChEBI" id="CHEBI:33019"/>
        <dbReference type="ChEBI" id="CHEBI:61560"/>
        <dbReference type="ChEBI" id="CHEBI:173112"/>
        <dbReference type="EC" id="2.7.7.7"/>
    </reaction>
</comment>
<organism evidence="10 11">
    <name type="scientific">Synchytrium endobioticum</name>
    <dbReference type="NCBI Taxonomy" id="286115"/>
    <lineage>
        <taxon>Eukaryota</taxon>
        <taxon>Fungi</taxon>
        <taxon>Fungi incertae sedis</taxon>
        <taxon>Chytridiomycota</taxon>
        <taxon>Chytridiomycota incertae sedis</taxon>
        <taxon>Chytridiomycetes</taxon>
        <taxon>Synchytriales</taxon>
        <taxon>Synchytriaceae</taxon>
        <taxon>Synchytrium</taxon>
    </lineage>
</organism>
<dbReference type="Proteomes" id="UP000320475">
    <property type="component" value="Unassembled WGS sequence"/>
</dbReference>
<reference evidence="10 11" key="1">
    <citation type="journal article" date="2019" name="Sci. Rep.">
        <title>Comparative genomics of chytrid fungi reveal insights into the obligate biotrophic and pathogenic lifestyle of Synchytrium endobioticum.</title>
        <authorList>
            <person name="van de Vossenberg B.T.L.H."/>
            <person name="Warris S."/>
            <person name="Nguyen H.D.T."/>
            <person name="van Gent-Pelzer M.P.E."/>
            <person name="Joly D.L."/>
            <person name="van de Geest H.C."/>
            <person name="Bonants P.J.M."/>
            <person name="Smith D.S."/>
            <person name="Levesque C.A."/>
            <person name="van der Lee T.A.J."/>
        </authorList>
    </citation>
    <scope>NUCLEOTIDE SEQUENCE [LARGE SCALE GENOMIC DNA]</scope>
    <source>
        <strain evidence="10 11">LEV6574</strain>
    </source>
</reference>
<dbReference type="OrthoDB" id="4501190at2759"/>
<dbReference type="VEuPathDB" id="FungiDB:SeMB42_g06730"/>
<evidence type="ECO:0000256" key="2">
    <source>
        <dbReference type="ARBA" id="ARBA00022670"/>
    </source>
</evidence>
<dbReference type="PANTHER" id="PTHR42648">
    <property type="entry name" value="TRANSPOSASE, PUTATIVE-RELATED"/>
    <property type="match status" value="1"/>
</dbReference>
<evidence type="ECO:0000313" key="11">
    <source>
        <dbReference type="Proteomes" id="UP000320475"/>
    </source>
</evidence>
<dbReference type="InterPro" id="IPR001584">
    <property type="entry name" value="Integrase_cat-core"/>
</dbReference>
<dbReference type="PROSITE" id="PS50994">
    <property type="entry name" value="INTEGRASE"/>
    <property type="match status" value="1"/>
</dbReference>
<dbReference type="GO" id="GO:0006310">
    <property type="term" value="P:DNA recombination"/>
    <property type="evidence" value="ECO:0007669"/>
    <property type="project" value="UniProtKB-KW"/>
</dbReference>
<accession>A0A507CH93</accession>
<dbReference type="InterPro" id="IPR043502">
    <property type="entry name" value="DNA/RNA_pol_sf"/>
</dbReference>
<dbReference type="InterPro" id="IPR039537">
    <property type="entry name" value="Retrotran_Ty1/copia-like"/>
</dbReference>
<dbReference type="InterPro" id="IPR012337">
    <property type="entry name" value="RNaseH-like_sf"/>
</dbReference>
<evidence type="ECO:0000256" key="3">
    <source>
        <dbReference type="ARBA" id="ARBA00022723"/>
    </source>
</evidence>
<keyword evidence="10" id="KW-0548">Nucleotidyltransferase</keyword>
<evidence type="ECO:0000256" key="4">
    <source>
        <dbReference type="ARBA" id="ARBA00022750"/>
    </source>
</evidence>
<proteinExistence type="predicted"/>
<keyword evidence="4" id="KW-0064">Aspartyl protease</keyword>
<dbReference type="GO" id="GO:0003887">
    <property type="term" value="F:DNA-directed DNA polymerase activity"/>
    <property type="evidence" value="ECO:0007669"/>
    <property type="project" value="UniProtKB-KW"/>
</dbReference>
<dbReference type="GO" id="GO:0004190">
    <property type="term" value="F:aspartic-type endopeptidase activity"/>
    <property type="evidence" value="ECO:0007669"/>
    <property type="project" value="UniProtKB-KW"/>
</dbReference>
<dbReference type="SUPFAM" id="SSF56672">
    <property type="entry name" value="DNA/RNA polymerases"/>
    <property type="match status" value="1"/>
</dbReference>
<dbReference type="EMBL" id="QEAM01000592">
    <property type="protein sequence ID" value="TPX38629.1"/>
    <property type="molecule type" value="Genomic_DNA"/>
</dbReference>
<gene>
    <name evidence="10" type="ORF">SeLEV6574_g07716</name>
</gene>
<evidence type="ECO:0000256" key="6">
    <source>
        <dbReference type="ARBA" id="ARBA00048173"/>
    </source>
</evidence>
<dbReference type="GO" id="GO:0005524">
    <property type="term" value="F:ATP binding"/>
    <property type="evidence" value="ECO:0007669"/>
    <property type="project" value="UniProtKB-KW"/>
</dbReference>
<dbReference type="GO" id="GO:0046872">
    <property type="term" value="F:metal ion binding"/>
    <property type="evidence" value="ECO:0007669"/>
    <property type="project" value="UniProtKB-KW"/>
</dbReference>
<evidence type="ECO:0000256" key="7">
    <source>
        <dbReference type="ARBA" id="ARBA00049244"/>
    </source>
</evidence>
<dbReference type="Pfam" id="PF00665">
    <property type="entry name" value="rve"/>
    <property type="match status" value="1"/>
</dbReference>
<dbReference type="GO" id="GO:0003676">
    <property type="term" value="F:nucleic acid binding"/>
    <property type="evidence" value="ECO:0007669"/>
    <property type="project" value="InterPro"/>
</dbReference>
<dbReference type="CDD" id="cd09272">
    <property type="entry name" value="RNase_HI_RT_Ty1"/>
    <property type="match status" value="1"/>
</dbReference>
<dbReference type="GO" id="GO:0015074">
    <property type="term" value="P:DNA integration"/>
    <property type="evidence" value="ECO:0007669"/>
    <property type="project" value="UniProtKB-KW"/>
</dbReference>
<evidence type="ECO:0000256" key="8">
    <source>
        <dbReference type="SAM" id="MobiDB-lite"/>
    </source>
</evidence>
<keyword evidence="3" id="KW-0479">Metal-binding</keyword>
<dbReference type="PANTHER" id="PTHR42648:SF28">
    <property type="entry name" value="TRANSPOSON-ENCODED PROTEIN WITH RIBONUCLEASE H-LIKE AND RETROVIRUS ZINC FINGER-LIKE DOMAINS"/>
    <property type="match status" value="1"/>
</dbReference>
<keyword evidence="10" id="KW-0239">DNA-directed DNA polymerase</keyword>
<dbReference type="SUPFAM" id="SSF53098">
    <property type="entry name" value="Ribonuclease H-like"/>
    <property type="match status" value="1"/>
</dbReference>
<dbReference type="InterPro" id="IPR054722">
    <property type="entry name" value="PolX-like_BBD"/>
</dbReference>
<sequence length="1366" mass="153916">MPDEPDLSKKSGSSSVTTAAALTITAVKWTGADRLKEFDGNPESYKKWRMAVTDIARINGVTALISSKLRDADFTTETWTRLDDIFMGILYMSLSDEVRLAIDGDGYTTTRAFIDAMDKQYQSTTTSTKYSLLMDLLTIRGSGKSVSEVWNEFKALKSKLLALSFKMDDLWLLVLLKAFGEEYEIIRQMITASEKTITCDEAITKLFSRESELKSTKKETEIALRAEHYRQPHPPKQTTPPKQHDPSIPLEAQNKSNLHCLKQTKNFISNNLEERRAKEEATVAVSETDPHIIIKEFYMAANPKSTTSNRDAASWIIDSGCSNTSTFDRSKFITFRPYNGNIIVGDGRKITIQGIGTVMLTTMIYGQITQIAINDAHYIPDLTRNLISYGQLTRLGYHTIDQPDSNIWNICNPENHVKLQATRTPNNLYEIITINPEINHTEDYIQHRRMGHMGGSGRVPCEVCHLTKMTRPPANKEPAPLPNDIRDIICSDVWGPFPVASKAGSKYFVSFIDAKSRYSWVYFLTTKDQVLEKLIELNNSFKNLYGTGLKTLRSDNGGEYISKAFRKYTTKEGRALKYESGLPDFLWPEIISHANRLRNYNKTSIINSTPYEAYYNKPPEIRNIHVFGSLVTIVKEPHERNNKLGVTGKQGVYMGQTEGIKGFLVWLPTVEKLVYCTKFQIDESRLYKDINWTHPSKSPPLSQYNFIYHDDDNDEISHPTVDTSNDGEFFTPSPSKPLGILTDNVRPTSPESDTPTSPTPTAPNSRTYNKYGYAPTKAGEDFIPEIIPKTSATERAAKVKAIRAEKEARVTFEALQLYGEIGITYETMHMELPSTYKQAASNPNWRQAMQKEMDSFGKHKVFSLVERSKDMKLLGGRWVFATKQAPDNSTVFKARYVAKGYRQRPGLDFIQTYAPTTISTSLRIVLSIIASNNLPCHQLDVSTAFLHGHLDVDLYMKQPEGFVDKEYPNHVVKLNRSIYGLKQSSRLWNAQVNKTFLDIGLKPTISDPTIYTMGDGPNITFVVLYVDDILVASKNINTINSIKTALRKEYDIKDLGNLDTFIGIQMTRDLQHKTISLKQSKYIQEVIDRFELSAEYATLSPEPTPLHFWKDRDTKELLSDTAKRLYQALIGALLWIATNTRPDISAVVGLAAQSVSKPTTYNWESATNIVRYLKGTIKDRLVLGGADTNALMAYVDASWEGTHSQNVKSCSRHGTILMYGNSCIGWWSRVQSVAAQSSAESEYIALCEAAKEIMALRTFLSEIGCEQTEPTIVMEDNQACIQMVNNGTITRSTRHIAIRERLVIQQVMETKSIELKKIHTSVNAADLMTKPLGRVKINQFKHIINIITPSGGVAIDHLDLFGSVVE</sequence>
<protein>
    <submittedName>
        <fullName evidence="10">DNA-directed DNA polymerase</fullName>
    </submittedName>
</protein>
<dbReference type="Pfam" id="PF14223">
    <property type="entry name" value="Retrotran_gag_2"/>
    <property type="match status" value="1"/>
</dbReference>
<feature type="region of interest" description="Disordered" evidence="8">
    <location>
        <begin position="225"/>
        <end position="250"/>
    </location>
</feature>
<dbReference type="InterPro" id="IPR013103">
    <property type="entry name" value="RVT_2"/>
</dbReference>
<dbReference type="GO" id="GO:0032196">
    <property type="term" value="P:transposition"/>
    <property type="evidence" value="ECO:0007669"/>
    <property type="project" value="UniProtKB-KW"/>
</dbReference>
<dbReference type="GO" id="GO:0006508">
    <property type="term" value="P:proteolysis"/>
    <property type="evidence" value="ECO:0007669"/>
    <property type="project" value="UniProtKB-KW"/>
</dbReference>
<keyword evidence="5" id="KW-0378">Hydrolase</keyword>
<evidence type="ECO:0000256" key="5">
    <source>
        <dbReference type="ARBA" id="ARBA00022801"/>
    </source>
</evidence>
<evidence type="ECO:0000259" key="9">
    <source>
        <dbReference type="PROSITE" id="PS50994"/>
    </source>
</evidence>
<feature type="compositionally biased region" description="Low complexity" evidence="8">
    <location>
        <begin position="747"/>
        <end position="756"/>
    </location>
</feature>
<dbReference type="GO" id="GO:0005634">
    <property type="term" value="C:nucleus"/>
    <property type="evidence" value="ECO:0007669"/>
    <property type="project" value="UniProtKB-ARBA"/>
</dbReference>